<feature type="compositionally biased region" description="Polar residues" evidence="1">
    <location>
        <begin position="132"/>
        <end position="141"/>
    </location>
</feature>
<accession>A0AAD8XW26</accession>
<feature type="compositionally biased region" description="Low complexity" evidence="1">
    <location>
        <begin position="107"/>
        <end position="122"/>
    </location>
</feature>
<protein>
    <submittedName>
        <fullName evidence="2">Uncharacterized protein</fullName>
    </submittedName>
</protein>
<feature type="compositionally biased region" description="Polar residues" evidence="1">
    <location>
        <begin position="77"/>
        <end position="89"/>
    </location>
</feature>
<feature type="compositionally biased region" description="Polar residues" evidence="1">
    <location>
        <begin position="456"/>
        <end position="471"/>
    </location>
</feature>
<feature type="region of interest" description="Disordered" evidence="1">
    <location>
        <begin position="307"/>
        <end position="326"/>
    </location>
</feature>
<evidence type="ECO:0000256" key="1">
    <source>
        <dbReference type="SAM" id="MobiDB-lite"/>
    </source>
</evidence>
<feature type="compositionally biased region" description="Low complexity" evidence="1">
    <location>
        <begin position="186"/>
        <end position="209"/>
    </location>
</feature>
<feature type="region of interest" description="Disordered" evidence="1">
    <location>
        <begin position="493"/>
        <end position="523"/>
    </location>
</feature>
<dbReference type="EMBL" id="JATAAI010000038">
    <property type="protein sequence ID" value="KAK1734508.1"/>
    <property type="molecule type" value="Genomic_DNA"/>
</dbReference>
<feature type="compositionally biased region" description="Basic residues" evidence="1">
    <location>
        <begin position="728"/>
        <end position="739"/>
    </location>
</feature>
<feature type="compositionally biased region" description="Polar residues" evidence="1">
    <location>
        <begin position="164"/>
        <end position="176"/>
    </location>
</feature>
<keyword evidence="3" id="KW-1185">Reference proteome</keyword>
<feature type="compositionally biased region" description="Acidic residues" evidence="1">
    <location>
        <begin position="714"/>
        <end position="723"/>
    </location>
</feature>
<feature type="compositionally biased region" description="Low complexity" evidence="1">
    <location>
        <begin position="443"/>
        <end position="455"/>
    </location>
</feature>
<name>A0AAD8XW26_9STRA</name>
<evidence type="ECO:0000313" key="2">
    <source>
        <dbReference type="EMBL" id="KAK1734508.1"/>
    </source>
</evidence>
<organism evidence="2 3">
    <name type="scientific">Skeletonema marinoi</name>
    <dbReference type="NCBI Taxonomy" id="267567"/>
    <lineage>
        <taxon>Eukaryota</taxon>
        <taxon>Sar</taxon>
        <taxon>Stramenopiles</taxon>
        <taxon>Ochrophyta</taxon>
        <taxon>Bacillariophyta</taxon>
        <taxon>Coscinodiscophyceae</taxon>
        <taxon>Thalassiosirophycidae</taxon>
        <taxon>Thalassiosirales</taxon>
        <taxon>Skeletonemataceae</taxon>
        <taxon>Skeletonema</taxon>
        <taxon>Skeletonema marinoi-dohrnii complex</taxon>
    </lineage>
</organism>
<feature type="region of interest" description="Disordered" evidence="1">
    <location>
        <begin position="371"/>
        <end position="398"/>
    </location>
</feature>
<evidence type="ECO:0000313" key="3">
    <source>
        <dbReference type="Proteomes" id="UP001224775"/>
    </source>
</evidence>
<feature type="compositionally biased region" description="Basic and acidic residues" evidence="1">
    <location>
        <begin position="550"/>
        <end position="568"/>
    </location>
</feature>
<comment type="caution">
    <text evidence="2">The sequence shown here is derived from an EMBL/GenBank/DDBJ whole genome shotgun (WGS) entry which is preliminary data.</text>
</comment>
<sequence length="751" mass="83160">MSYQLGDNTMSSFAEQLAARAAKRTGSDSAPSSSIPSPSRRIIGENNNNNGSSTIGSSPSRTATSLSDQIKSRAVVRNNSGGRSKSGDNNGRAEKKSTTATTDEALKSSTQQIIQKQSPIKKSSSRSKRTNETNNNPSGSKVSAAKVPQQQQQRRRADDLDSLFNETDTNDESTSYIPAKLHATKSRSPSPQIPSSTSESSTARTASPEQTKLKAKLDKYKSENKKLRHESLLLKAKLEEMASLLTKLQQLESGHKVENEELKVRVGELTQKILQLEMSKLNNGGEEDDEYEWNGIRSSIRKLREERSVQQQRRASLTTTTTTTEEGRMSALSVDTFAEMDKEDLVAENVRLTQLMLDMEGLDELQKLANAQNKGSNNGGKNGRNDTSSGGGGGGEEKDAAISALNKKVSQIEDELTEVTELKNAEIDVLRKQLNRVEQQQHNRNNNNNNNNNNNSPQDATANMEQQQQQWNKEREELREEIRRLNLEVSRQMSNRLDQEEEDDNARYNGTSSSSSSTSLFITSPKNLDNSDISSLQSIIGMMRQTIDQSTKEKEELEQRLAEEQERSQNELKAFAKTLEGVDDLRKSAETMSREIRRIKVKGYRPTRSDLMGGGGDLNGVRNFGELTAAVEASENMEDAIRLIEGQNDALEERRRMGVVAASQSLGVGATNTAAAPAPQARKGSIGLRAISEDDNDEGGFLSFWNGAGRTNNDDEEDDNENDEIAKREKKKKSKRKKKRDDEGSVFTSFF</sequence>
<dbReference type="Proteomes" id="UP001224775">
    <property type="component" value="Unassembled WGS sequence"/>
</dbReference>
<feature type="region of interest" description="Disordered" evidence="1">
    <location>
        <begin position="691"/>
        <end position="751"/>
    </location>
</feature>
<feature type="region of interest" description="Disordered" evidence="1">
    <location>
        <begin position="442"/>
        <end position="477"/>
    </location>
</feature>
<dbReference type="AlphaFoldDB" id="A0AAD8XW26"/>
<dbReference type="PANTHER" id="PTHR20916:SF18">
    <property type="entry name" value="IPT_TIG DOMAIN-CONTAINING PROTEIN"/>
    <property type="match status" value="1"/>
</dbReference>
<gene>
    <name evidence="2" type="ORF">QTG54_014756</name>
</gene>
<reference evidence="2" key="1">
    <citation type="submission" date="2023-06" db="EMBL/GenBank/DDBJ databases">
        <title>Survivors Of The Sea: Transcriptome response of Skeletonema marinoi to long-term dormancy.</title>
        <authorList>
            <person name="Pinder M.I.M."/>
            <person name="Kourtchenko O."/>
            <person name="Robertson E.K."/>
            <person name="Larsson T."/>
            <person name="Maumus F."/>
            <person name="Osuna-Cruz C.M."/>
            <person name="Vancaester E."/>
            <person name="Stenow R."/>
            <person name="Vandepoele K."/>
            <person name="Ploug H."/>
            <person name="Bruchert V."/>
            <person name="Godhe A."/>
            <person name="Topel M."/>
        </authorList>
    </citation>
    <scope>NUCLEOTIDE SEQUENCE</scope>
    <source>
        <strain evidence="2">R05AC</strain>
    </source>
</reference>
<feature type="region of interest" description="Disordered" evidence="1">
    <location>
        <begin position="548"/>
        <end position="568"/>
    </location>
</feature>
<dbReference type="PANTHER" id="PTHR20916">
    <property type="entry name" value="CYSTEINE AND GLYCINE-RICH PROTEIN 2 BINDING PROTEIN"/>
    <property type="match status" value="1"/>
</dbReference>
<feature type="compositionally biased region" description="Low complexity" evidence="1">
    <location>
        <begin position="31"/>
        <end position="61"/>
    </location>
</feature>
<feature type="compositionally biased region" description="Basic and acidic residues" evidence="1">
    <location>
        <begin position="211"/>
        <end position="220"/>
    </location>
</feature>
<proteinExistence type="predicted"/>
<feature type="region of interest" description="Disordered" evidence="1">
    <location>
        <begin position="16"/>
        <end position="220"/>
    </location>
</feature>